<dbReference type="OrthoDB" id="17458at2759"/>
<evidence type="ECO:0000313" key="3">
    <source>
        <dbReference type="Proteomes" id="UP000240883"/>
    </source>
</evidence>
<reference evidence="2 3" key="1">
    <citation type="journal article" date="2018" name="Front. Microbiol.">
        <title>Genome-Wide Analysis of Corynespora cassiicola Leaf Fall Disease Putative Effectors.</title>
        <authorList>
            <person name="Lopez D."/>
            <person name="Ribeiro S."/>
            <person name="Label P."/>
            <person name="Fumanal B."/>
            <person name="Venisse J.S."/>
            <person name="Kohler A."/>
            <person name="de Oliveira R.R."/>
            <person name="Labutti K."/>
            <person name="Lipzen A."/>
            <person name="Lail K."/>
            <person name="Bauer D."/>
            <person name="Ohm R.A."/>
            <person name="Barry K.W."/>
            <person name="Spatafora J."/>
            <person name="Grigoriev I.V."/>
            <person name="Martin F.M."/>
            <person name="Pujade-Renaud V."/>
        </authorList>
    </citation>
    <scope>NUCLEOTIDE SEQUENCE [LARGE SCALE GENOMIC DNA]</scope>
    <source>
        <strain evidence="2 3">Philippines</strain>
    </source>
</reference>
<proteinExistence type="predicted"/>
<organism evidence="2 3">
    <name type="scientific">Corynespora cassiicola Philippines</name>
    <dbReference type="NCBI Taxonomy" id="1448308"/>
    <lineage>
        <taxon>Eukaryota</taxon>
        <taxon>Fungi</taxon>
        <taxon>Dikarya</taxon>
        <taxon>Ascomycota</taxon>
        <taxon>Pezizomycotina</taxon>
        <taxon>Dothideomycetes</taxon>
        <taxon>Pleosporomycetidae</taxon>
        <taxon>Pleosporales</taxon>
        <taxon>Corynesporascaceae</taxon>
        <taxon>Corynespora</taxon>
    </lineage>
</organism>
<dbReference type="PANTHER" id="PTHR36839:SF1">
    <property type="entry name" value="METALLO-BETA-LACTAMASE FAMILY PROTEIN (AFU_ORTHOLOGUE AFUA_5G12770)"/>
    <property type="match status" value="1"/>
</dbReference>
<dbReference type="Proteomes" id="UP000240883">
    <property type="component" value="Unassembled WGS sequence"/>
</dbReference>
<evidence type="ECO:0000313" key="2">
    <source>
        <dbReference type="EMBL" id="PSN63353.1"/>
    </source>
</evidence>
<sequence length="310" mass="34702">MKFDSADLAICVTCGTQYDVPLSQAPKNCRICDDPRQYVPAAGQSWSSLANEEGKQQNAFTQDSFDSRIWFIETKAIQPSVLPAGLADSATHRKQLGIGERAILLQTDAGNVLWDLVAFIDDATVDFIKEKGGLKAIVISHPHFWTTHLEWARIFGCPVYQCKADEEWLNRKDPYGYRKLISGATEIVPGVTAIQAGGHFDGSMFLHWENKLFIADTMMSVPSGFYHKDRLPGTTSFSFMWSYPNMIPLPPSKIHGIWKSLKPFQFDTTYGGFQGQNVQRADLKAQVLESAKVFLRTGGHEQAEIYNETL</sequence>
<dbReference type="Gene3D" id="3.60.15.10">
    <property type="entry name" value="Ribonuclease Z/Hydroxyacylglutathione hydrolase-like"/>
    <property type="match status" value="1"/>
</dbReference>
<dbReference type="EMBL" id="KZ678140">
    <property type="protein sequence ID" value="PSN63353.1"/>
    <property type="molecule type" value="Genomic_DNA"/>
</dbReference>
<accession>A0A2T2ND46</accession>
<dbReference type="STRING" id="1448308.A0A2T2ND46"/>
<dbReference type="SMART" id="SM00849">
    <property type="entry name" value="Lactamase_B"/>
    <property type="match status" value="1"/>
</dbReference>
<dbReference type="InterPro" id="IPR036866">
    <property type="entry name" value="RibonucZ/Hydroxyglut_hydro"/>
</dbReference>
<name>A0A2T2ND46_CORCC</name>
<dbReference type="PANTHER" id="PTHR36839">
    <property type="entry name" value="METALLO-BETA-LACTAMASE FAMILY PROTEIN (AFU_ORTHOLOGUE AFUA_5G12770)"/>
    <property type="match status" value="1"/>
</dbReference>
<feature type="domain" description="Metallo-beta-lactamase" evidence="1">
    <location>
        <begin position="99"/>
        <end position="261"/>
    </location>
</feature>
<keyword evidence="3" id="KW-1185">Reference proteome</keyword>
<protein>
    <recommendedName>
        <fullName evidence="1">Metallo-beta-lactamase domain-containing protein</fullName>
    </recommendedName>
</protein>
<dbReference type="AlphaFoldDB" id="A0A2T2ND46"/>
<dbReference type="InterPro" id="IPR001279">
    <property type="entry name" value="Metallo-B-lactamas"/>
</dbReference>
<evidence type="ECO:0000259" key="1">
    <source>
        <dbReference type="SMART" id="SM00849"/>
    </source>
</evidence>
<gene>
    <name evidence="2" type="ORF">BS50DRAFT_679634</name>
</gene>
<dbReference type="SUPFAM" id="SSF56281">
    <property type="entry name" value="Metallo-hydrolase/oxidoreductase"/>
    <property type="match status" value="1"/>
</dbReference>